<dbReference type="InterPro" id="IPR035919">
    <property type="entry name" value="EAL_sf"/>
</dbReference>
<dbReference type="AlphaFoldDB" id="A0A154VA73"/>
<dbReference type="PANTHER" id="PTHR33121:SF19">
    <property type="entry name" value="CYCLIC DI-GMP PHOSPHODIESTERASE PA2567"/>
    <property type="match status" value="1"/>
</dbReference>
<keyword evidence="1" id="KW-0812">Transmembrane</keyword>
<evidence type="ECO:0000259" key="3">
    <source>
        <dbReference type="PROSITE" id="PS50887"/>
    </source>
</evidence>
<dbReference type="OrthoDB" id="7251575at2"/>
<dbReference type="CDD" id="cd01948">
    <property type="entry name" value="EAL"/>
    <property type="match status" value="1"/>
</dbReference>
<gene>
    <name evidence="4" type="ORF">AUP43_14830</name>
</gene>
<evidence type="ECO:0000313" key="5">
    <source>
        <dbReference type="Proteomes" id="UP000076400"/>
    </source>
</evidence>
<dbReference type="InterPro" id="IPR050706">
    <property type="entry name" value="Cyclic-di-GMP_PDE-like"/>
</dbReference>
<dbReference type="Pfam" id="PF00563">
    <property type="entry name" value="EAL"/>
    <property type="match status" value="1"/>
</dbReference>
<dbReference type="InterPro" id="IPR001633">
    <property type="entry name" value="EAL_dom"/>
</dbReference>
<organism evidence="4 5">
    <name type="scientific">Oceanibaculum pacificum</name>
    <dbReference type="NCBI Taxonomy" id="580166"/>
    <lineage>
        <taxon>Bacteria</taxon>
        <taxon>Pseudomonadati</taxon>
        <taxon>Pseudomonadota</taxon>
        <taxon>Alphaproteobacteria</taxon>
        <taxon>Rhodospirillales</taxon>
        <taxon>Oceanibaculaceae</taxon>
        <taxon>Oceanibaculum</taxon>
    </lineage>
</organism>
<dbReference type="Proteomes" id="UP000076400">
    <property type="component" value="Unassembled WGS sequence"/>
</dbReference>
<dbReference type="PROSITE" id="PS50887">
    <property type="entry name" value="GGDEF"/>
    <property type="match status" value="1"/>
</dbReference>
<feature type="domain" description="EAL" evidence="2">
    <location>
        <begin position="320"/>
        <end position="573"/>
    </location>
</feature>
<dbReference type="STRING" id="580166.AUP43_14830"/>
<dbReference type="InterPro" id="IPR029787">
    <property type="entry name" value="Nucleotide_cyclase"/>
</dbReference>
<dbReference type="PANTHER" id="PTHR33121">
    <property type="entry name" value="CYCLIC DI-GMP PHOSPHODIESTERASE PDEF"/>
    <property type="match status" value="1"/>
</dbReference>
<evidence type="ECO:0000259" key="2">
    <source>
        <dbReference type="PROSITE" id="PS50883"/>
    </source>
</evidence>
<dbReference type="SUPFAM" id="SSF55073">
    <property type="entry name" value="Nucleotide cyclase"/>
    <property type="match status" value="1"/>
</dbReference>
<dbReference type="InterPro" id="IPR000160">
    <property type="entry name" value="GGDEF_dom"/>
</dbReference>
<dbReference type="RefSeq" id="WP_067560267.1">
    <property type="nucleotide sequence ID" value="NZ_LPXN01000172.1"/>
</dbReference>
<dbReference type="CDD" id="cd01949">
    <property type="entry name" value="GGDEF"/>
    <property type="match status" value="1"/>
</dbReference>
<evidence type="ECO:0000313" key="4">
    <source>
        <dbReference type="EMBL" id="KZC98280.1"/>
    </source>
</evidence>
<evidence type="ECO:0000256" key="1">
    <source>
        <dbReference type="SAM" id="Phobius"/>
    </source>
</evidence>
<keyword evidence="1" id="KW-1133">Transmembrane helix</keyword>
<dbReference type="InterPro" id="IPR043128">
    <property type="entry name" value="Rev_trsase/Diguanyl_cyclase"/>
</dbReference>
<protein>
    <recommendedName>
        <fullName evidence="6">EAL domain-containing protein</fullName>
    </recommendedName>
</protein>
<feature type="transmembrane region" description="Helical" evidence="1">
    <location>
        <begin position="32"/>
        <end position="51"/>
    </location>
</feature>
<keyword evidence="1" id="KW-0472">Membrane</keyword>
<reference evidence="4 5" key="1">
    <citation type="submission" date="2015-12" db="EMBL/GenBank/DDBJ databases">
        <title>Genome sequence of Oceanibaculum pacificum MCCC 1A02656.</title>
        <authorList>
            <person name="Lu L."/>
            <person name="Lai Q."/>
            <person name="Shao Z."/>
            <person name="Qian P."/>
        </authorList>
    </citation>
    <scope>NUCLEOTIDE SEQUENCE [LARGE SCALE GENOMIC DNA]</scope>
    <source>
        <strain evidence="4 5">MCCC 1A02656</strain>
    </source>
</reference>
<dbReference type="Gene3D" id="3.20.20.450">
    <property type="entry name" value="EAL domain"/>
    <property type="match status" value="1"/>
</dbReference>
<dbReference type="EMBL" id="LPXN01000172">
    <property type="protein sequence ID" value="KZC98280.1"/>
    <property type="molecule type" value="Genomic_DNA"/>
</dbReference>
<proteinExistence type="predicted"/>
<dbReference type="SMART" id="SM00052">
    <property type="entry name" value="EAL"/>
    <property type="match status" value="1"/>
</dbReference>
<dbReference type="NCBIfam" id="TIGR00254">
    <property type="entry name" value="GGDEF"/>
    <property type="match status" value="1"/>
</dbReference>
<feature type="domain" description="GGDEF" evidence="3">
    <location>
        <begin position="171"/>
        <end position="311"/>
    </location>
</feature>
<dbReference type="PROSITE" id="PS50883">
    <property type="entry name" value="EAL"/>
    <property type="match status" value="1"/>
</dbReference>
<name>A0A154VA73_9PROT</name>
<dbReference type="SUPFAM" id="SSF141868">
    <property type="entry name" value="EAL domain-like"/>
    <property type="match status" value="1"/>
</dbReference>
<dbReference type="SMART" id="SM00267">
    <property type="entry name" value="GGDEF"/>
    <property type="match status" value="1"/>
</dbReference>
<accession>A0A154VA73</accession>
<keyword evidence="5" id="KW-1185">Reference proteome</keyword>
<sequence>MRVSDAGMHRLPGTIAPSPPALWLLGLQNAQMVSAFIIAMLLLTAAGGVYLSGGTKTAMPHLFYLPVIVASFLMGLRGGLITGVLAGLACGPFMPLDTLLGTPQTSINWLTRMGYFVLAGGLAGSFSTVLTKQLQDLRHAAFRNPVTGLPNRAAFEEQMERALRIADARNQQVTLIKVRVTQMEPILSTFGYDQADTLLHMLAERLHAVMPFNAKLYYLGPGHFAVILPSSGNPGGKGDSEKEKAISVVMNMLDEVRQPVLLEDIPVAVSGHSGIACYPAHGDDVLTLTRAASQATDRAVDRDHDFAFFDPASENDYRDRVLLLSDLREAPRRNELELHYQPLLDLQSGRCVGAEALIRWQHPTRGMVPPTDFIPLAETTGLIGPLSRWVARQGLEHLAGWHKAGLDVHLSINMSARDLENTSLLEEIDLLLRQHGLSPQALTLEVTESAVIDSQRSCFALLRRLIARGYGVAIDDFGVGQSSLAYLRDLPATILKLDRGFCTALADDPRQQRIVRATVDMAHEFGMQVIAEGIENENVYSQLQALGCDQGQGYLMCRPLPEANFRDWLANRA</sequence>
<dbReference type="Pfam" id="PF00990">
    <property type="entry name" value="GGDEF"/>
    <property type="match status" value="1"/>
</dbReference>
<feature type="transmembrane region" description="Helical" evidence="1">
    <location>
        <begin position="63"/>
        <end position="89"/>
    </location>
</feature>
<comment type="caution">
    <text evidence="4">The sequence shown here is derived from an EMBL/GenBank/DDBJ whole genome shotgun (WGS) entry which is preliminary data.</text>
</comment>
<evidence type="ECO:0008006" key="6">
    <source>
        <dbReference type="Google" id="ProtNLM"/>
    </source>
</evidence>
<dbReference type="Gene3D" id="3.30.70.270">
    <property type="match status" value="1"/>
</dbReference>
<dbReference type="GO" id="GO:0071111">
    <property type="term" value="F:cyclic-guanylate-specific phosphodiesterase activity"/>
    <property type="evidence" value="ECO:0007669"/>
    <property type="project" value="InterPro"/>
</dbReference>
<feature type="transmembrane region" description="Helical" evidence="1">
    <location>
        <begin position="109"/>
        <end position="130"/>
    </location>
</feature>